<sequence>LTWMLSLCCSAFTENTLYVQFDCCLHRWEIPTWIIEAGRDLKTWTHHARLSCIQDVKSEPRLGCCNRDCCCIGSCVNCVQRLQNFVLFQTTSEFRLQ</sequence>
<dbReference type="Proteomes" id="UP000631114">
    <property type="component" value="Unassembled WGS sequence"/>
</dbReference>
<name>A0A835IVN1_9MAGN</name>
<dbReference type="EMBL" id="JADFTS010000001">
    <property type="protein sequence ID" value="KAF9625985.1"/>
    <property type="molecule type" value="Genomic_DNA"/>
</dbReference>
<gene>
    <name evidence="1" type="ORF">IFM89_028371</name>
</gene>
<organism evidence="1 2">
    <name type="scientific">Coptis chinensis</name>
    <dbReference type="NCBI Taxonomy" id="261450"/>
    <lineage>
        <taxon>Eukaryota</taxon>
        <taxon>Viridiplantae</taxon>
        <taxon>Streptophyta</taxon>
        <taxon>Embryophyta</taxon>
        <taxon>Tracheophyta</taxon>
        <taxon>Spermatophyta</taxon>
        <taxon>Magnoliopsida</taxon>
        <taxon>Ranunculales</taxon>
        <taxon>Ranunculaceae</taxon>
        <taxon>Coptidoideae</taxon>
        <taxon>Coptis</taxon>
    </lineage>
</organism>
<evidence type="ECO:0000313" key="2">
    <source>
        <dbReference type="Proteomes" id="UP000631114"/>
    </source>
</evidence>
<protein>
    <submittedName>
        <fullName evidence="1">Uncharacterized protein</fullName>
    </submittedName>
</protein>
<reference evidence="1 2" key="1">
    <citation type="submission" date="2020-10" db="EMBL/GenBank/DDBJ databases">
        <title>The Coptis chinensis genome and diversification of protoberbering-type alkaloids.</title>
        <authorList>
            <person name="Wang B."/>
            <person name="Shu S."/>
            <person name="Song C."/>
            <person name="Liu Y."/>
        </authorList>
    </citation>
    <scope>NUCLEOTIDE SEQUENCE [LARGE SCALE GENOMIC DNA]</scope>
    <source>
        <strain evidence="1">HL-2020</strain>
        <tissue evidence="1">Leaf</tissue>
    </source>
</reference>
<proteinExistence type="predicted"/>
<feature type="non-terminal residue" evidence="1">
    <location>
        <position position="1"/>
    </location>
</feature>
<keyword evidence="2" id="KW-1185">Reference proteome</keyword>
<dbReference type="AlphaFoldDB" id="A0A835IVN1"/>
<comment type="caution">
    <text evidence="1">The sequence shown here is derived from an EMBL/GenBank/DDBJ whole genome shotgun (WGS) entry which is preliminary data.</text>
</comment>
<evidence type="ECO:0000313" key="1">
    <source>
        <dbReference type="EMBL" id="KAF9625985.1"/>
    </source>
</evidence>
<accession>A0A835IVN1</accession>